<evidence type="ECO:0000313" key="3">
    <source>
        <dbReference type="EMBL" id="PIT41154.1"/>
    </source>
</evidence>
<dbReference type="Pfam" id="PF10727">
    <property type="entry name" value="Rossmann-like"/>
    <property type="match status" value="1"/>
</dbReference>
<sequence>MTNISTIQPQLNMSSQLRVNIIGTGKVASSLAIIWHQSKLINIQAAWNRSFITAQNLKNHIPSIQLYKELNNLPPADIYVIGVSDQAIEKISWQIQQNHCLTRNSLVIHLSGALDSKILKSNQNKVLAGSLHPVFPFASIEIALNQLAGHMCAIEGDKVALPILQQLAQAAKLNSFIIDANQKSRYHTALSASANFLVTLNAYARNILTSLSIPKSLAEQLVNQLMQQNLNQLQTMVPEEALTGPIKRGDSTTIAKHWQALNTTEQEIYSVLAKQTLNLTKLSQDKRQQILQIISPTQTKQD</sequence>
<comment type="caution">
    <text evidence="3">The sequence shown here is derived from an EMBL/GenBank/DDBJ whole genome shotgun (WGS) entry which is preliminary data.</text>
</comment>
<evidence type="ECO:0000313" key="4">
    <source>
        <dbReference type="Proteomes" id="UP000230202"/>
    </source>
</evidence>
<dbReference type="RefSeq" id="WP_100151626.1">
    <property type="nucleotide sequence ID" value="NZ_MEIL01000017.1"/>
</dbReference>
<dbReference type="InterPro" id="IPR036291">
    <property type="entry name" value="NAD(P)-bd_dom_sf"/>
</dbReference>
<dbReference type="InterPro" id="IPR018931">
    <property type="entry name" value="DUF2520"/>
</dbReference>
<feature type="domain" description="Putative oxidoreductase/dehydrogenase Rossmann-like" evidence="1">
    <location>
        <begin position="15"/>
        <end position="121"/>
    </location>
</feature>
<dbReference type="InterPro" id="IPR037108">
    <property type="entry name" value="TM1727-like_C_sf"/>
</dbReference>
<dbReference type="AlphaFoldDB" id="A0A2N9X901"/>
<accession>A0A2N9X901</accession>
<dbReference type="Gene3D" id="1.10.1040.20">
    <property type="entry name" value="ProC-like, C-terminal domain"/>
    <property type="match status" value="1"/>
</dbReference>
<dbReference type="InterPro" id="IPR019665">
    <property type="entry name" value="OxRdtase/DH_put_Rossmann_dom"/>
</dbReference>
<feature type="domain" description="DUF2520" evidence="2">
    <location>
        <begin position="151"/>
        <end position="276"/>
    </location>
</feature>
<proteinExistence type="predicted"/>
<dbReference type="PANTHER" id="PTHR40459:SF1">
    <property type="entry name" value="CONSERVED HYPOTHETICAL ALANINE AND LEUCINE RICH PROTEIN"/>
    <property type="match status" value="1"/>
</dbReference>
<keyword evidence="4" id="KW-1185">Reference proteome</keyword>
<dbReference type="EMBL" id="MEIL01000017">
    <property type="protein sequence ID" value="PIT41154.1"/>
    <property type="molecule type" value="Genomic_DNA"/>
</dbReference>
<dbReference type="Pfam" id="PF10728">
    <property type="entry name" value="DUF2520"/>
    <property type="match status" value="1"/>
</dbReference>
<dbReference type="PANTHER" id="PTHR40459">
    <property type="entry name" value="CONSERVED HYPOTHETICAL ALANINE AND LEUCINE RICH PROTEIN"/>
    <property type="match status" value="1"/>
</dbReference>
<protein>
    <recommendedName>
        <fullName evidence="5">DUF2520 domain-containing protein</fullName>
    </recommendedName>
</protein>
<gene>
    <name evidence="3" type="ORF">BHC54_02275</name>
</gene>
<dbReference type="SUPFAM" id="SSF51735">
    <property type="entry name" value="NAD(P)-binding Rossmann-fold domains"/>
    <property type="match status" value="1"/>
</dbReference>
<organism evidence="3 4">
    <name type="scientific">Snodgrassella alvi</name>
    <dbReference type="NCBI Taxonomy" id="1196083"/>
    <lineage>
        <taxon>Bacteria</taxon>
        <taxon>Pseudomonadati</taxon>
        <taxon>Pseudomonadota</taxon>
        <taxon>Betaproteobacteria</taxon>
        <taxon>Neisseriales</taxon>
        <taxon>Neisseriaceae</taxon>
        <taxon>Snodgrassella</taxon>
    </lineage>
</organism>
<evidence type="ECO:0008006" key="5">
    <source>
        <dbReference type="Google" id="ProtNLM"/>
    </source>
</evidence>
<dbReference type="SUPFAM" id="SSF48179">
    <property type="entry name" value="6-phosphogluconate dehydrogenase C-terminal domain-like"/>
    <property type="match status" value="1"/>
</dbReference>
<dbReference type="Proteomes" id="UP000230202">
    <property type="component" value="Unassembled WGS sequence"/>
</dbReference>
<dbReference type="Gene3D" id="3.40.50.720">
    <property type="entry name" value="NAD(P)-binding Rossmann-like Domain"/>
    <property type="match status" value="1"/>
</dbReference>
<evidence type="ECO:0000259" key="1">
    <source>
        <dbReference type="Pfam" id="PF10727"/>
    </source>
</evidence>
<reference evidence="3" key="1">
    <citation type="journal article" date="2017" name="MBio">
        <title>Type VI secretion-mediated competition in the bee gut microbiome.</title>
        <authorList>
            <person name="Steele M.I."/>
            <person name="Kwong W.K."/>
            <person name="Powell J.E."/>
            <person name="Whiteley M."/>
            <person name="Moran N.A."/>
        </authorList>
    </citation>
    <scope>NUCLEOTIDE SEQUENCE [LARGE SCALE GENOMIC DNA]</scope>
    <source>
        <strain evidence="3">WkB273</strain>
    </source>
</reference>
<evidence type="ECO:0000259" key="2">
    <source>
        <dbReference type="Pfam" id="PF10728"/>
    </source>
</evidence>
<dbReference type="InterPro" id="IPR008927">
    <property type="entry name" value="6-PGluconate_DH-like_C_sf"/>
</dbReference>
<name>A0A2N9X901_9NEIS</name>